<feature type="transmembrane region" description="Helical" evidence="5">
    <location>
        <begin position="165"/>
        <end position="182"/>
    </location>
</feature>
<dbReference type="PANTHER" id="PTHR23294:SF59">
    <property type="entry name" value="UNC93-LIKE PROTEIN C922.05C"/>
    <property type="match status" value="1"/>
</dbReference>
<dbReference type="AlphaFoldDB" id="A0A1U7LHZ5"/>
<proteinExistence type="predicted"/>
<accession>A0A1U7LHZ5</accession>
<feature type="transmembrane region" description="Helical" evidence="5">
    <location>
        <begin position="127"/>
        <end position="145"/>
    </location>
</feature>
<feature type="transmembrane region" description="Helical" evidence="5">
    <location>
        <begin position="298"/>
        <end position="317"/>
    </location>
</feature>
<feature type="transmembrane region" description="Helical" evidence="5">
    <location>
        <begin position="238"/>
        <end position="257"/>
    </location>
</feature>
<keyword evidence="3 5" id="KW-1133">Transmembrane helix</keyword>
<sequence length="369" mass="42029">MLVERPRTRSTILSLGAEQGQIHWVFLVSETIMTSFVYYCRAIFNTGAFIGSAIPLGQNFHAKEMKKVNDGSYIIILVLMTLGFVLALFLAPPEKVIRNDGTRVTKVYFPSVRHELMGLVNTMRYEPFIFSLFPFFWASNWFYTYQFNDMNAYYFNIRTRALNNLMYWFMQIFGALTFGSFLDVQSLSRRSRGAAGWVILFVLVNVIWGGGVPFLQTTARKMPSPNMDLYDDGYAAKLWLYMFFGFLDAMWQTFAYWMMGALSNNPQKLAYYSGIQSAGAAVVWRLDGIGVSFAALYYSSWGLCAGSMLLTALVLAFKITETNITQDDYLTEETNNAQSLTVECPLGTVKEQSPQTKVMEQFDQNTKAF</sequence>
<name>A0A1U7LHZ5_NEOID</name>
<evidence type="ECO:0000313" key="6">
    <source>
        <dbReference type="EMBL" id="OLL22275.1"/>
    </source>
</evidence>
<evidence type="ECO:0000256" key="1">
    <source>
        <dbReference type="ARBA" id="ARBA00004141"/>
    </source>
</evidence>
<evidence type="ECO:0000256" key="2">
    <source>
        <dbReference type="ARBA" id="ARBA00022692"/>
    </source>
</evidence>
<dbReference type="InterPro" id="IPR051617">
    <property type="entry name" value="UNC-93-like_regulator"/>
</dbReference>
<dbReference type="SUPFAM" id="SSF103473">
    <property type="entry name" value="MFS general substrate transporter"/>
    <property type="match status" value="1"/>
</dbReference>
<keyword evidence="4 5" id="KW-0472">Membrane</keyword>
<dbReference type="GO" id="GO:0016020">
    <property type="term" value="C:membrane"/>
    <property type="evidence" value="ECO:0007669"/>
    <property type="project" value="UniProtKB-SubCell"/>
</dbReference>
<feature type="transmembrane region" description="Helical" evidence="5">
    <location>
        <begin position="194"/>
        <end position="218"/>
    </location>
</feature>
<dbReference type="OMA" id="AANSICA"/>
<gene>
    <name evidence="6" type="ORF">NEOLI_003629</name>
</gene>
<feature type="transmembrane region" description="Helical" evidence="5">
    <location>
        <begin position="71"/>
        <end position="91"/>
    </location>
</feature>
<evidence type="ECO:0000256" key="4">
    <source>
        <dbReference type="ARBA" id="ARBA00023136"/>
    </source>
</evidence>
<reference evidence="6 7" key="1">
    <citation type="submission" date="2016-04" db="EMBL/GenBank/DDBJ databases">
        <title>Evolutionary innovation and constraint leading to complex multicellularity in the Ascomycota.</title>
        <authorList>
            <person name="Cisse O."/>
            <person name="Nguyen A."/>
            <person name="Hewitt D.A."/>
            <person name="Jedd G."/>
            <person name="Stajich J.E."/>
        </authorList>
    </citation>
    <scope>NUCLEOTIDE SEQUENCE [LARGE SCALE GENOMIC DNA]</scope>
    <source>
        <strain evidence="6 7">DAH-3</strain>
    </source>
</reference>
<dbReference type="EMBL" id="LXFE01003554">
    <property type="protein sequence ID" value="OLL22275.1"/>
    <property type="molecule type" value="Genomic_DNA"/>
</dbReference>
<comment type="subcellular location">
    <subcellularLocation>
        <location evidence="1">Membrane</location>
        <topology evidence="1">Multi-pass membrane protein</topology>
    </subcellularLocation>
</comment>
<dbReference type="InterPro" id="IPR036259">
    <property type="entry name" value="MFS_trans_sf"/>
</dbReference>
<evidence type="ECO:0000313" key="7">
    <source>
        <dbReference type="Proteomes" id="UP000186594"/>
    </source>
</evidence>
<keyword evidence="7" id="KW-1185">Reference proteome</keyword>
<protein>
    <submittedName>
        <fullName evidence="6">UNC93-like protein</fullName>
    </submittedName>
</protein>
<dbReference type="Proteomes" id="UP000186594">
    <property type="component" value="Unassembled WGS sequence"/>
</dbReference>
<comment type="caution">
    <text evidence="6">The sequence shown here is derived from an EMBL/GenBank/DDBJ whole genome shotgun (WGS) entry which is preliminary data.</text>
</comment>
<evidence type="ECO:0000256" key="5">
    <source>
        <dbReference type="SAM" id="Phobius"/>
    </source>
</evidence>
<evidence type="ECO:0000256" key="3">
    <source>
        <dbReference type="ARBA" id="ARBA00022989"/>
    </source>
</evidence>
<keyword evidence="2 5" id="KW-0812">Transmembrane</keyword>
<dbReference type="PANTHER" id="PTHR23294">
    <property type="entry name" value="ET TRANSLATION PRODUCT-RELATED"/>
    <property type="match status" value="1"/>
</dbReference>
<organism evidence="6 7">
    <name type="scientific">Neolecta irregularis (strain DAH-3)</name>
    <dbReference type="NCBI Taxonomy" id="1198029"/>
    <lineage>
        <taxon>Eukaryota</taxon>
        <taxon>Fungi</taxon>
        <taxon>Dikarya</taxon>
        <taxon>Ascomycota</taxon>
        <taxon>Taphrinomycotina</taxon>
        <taxon>Neolectales</taxon>
        <taxon>Neolectaceae</taxon>
        <taxon>Neolecta</taxon>
    </lineage>
</organism>
<dbReference type="OrthoDB" id="196103at2759"/>